<dbReference type="Pfam" id="PF03713">
    <property type="entry name" value="DUF305"/>
    <property type="match status" value="1"/>
</dbReference>
<organism evidence="2 3">
    <name type="scientific">Mycolicibacterium arenosum</name>
    <dbReference type="NCBI Taxonomy" id="2952157"/>
    <lineage>
        <taxon>Bacteria</taxon>
        <taxon>Bacillati</taxon>
        <taxon>Actinomycetota</taxon>
        <taxon>Actinomycetes</taxon>
        <taxon>Mycobacteriales</taxon>
        <taxon>Mycobacteriaceae</taxon>
        <taxon>Mycolicibacterium</taxon>
    </lineage>
</organism>
<dbReference type="Gene3D" id="1.20.1260.10">
    <property type="match status" value="1"/>
</dbReference>
<accession>A0ABT1MFJ6</accession>
<sequence>MALAMGLNACSSTAPQDRLVPSTRGAGIHNDADVAFLQQMIPHHAQAVELSDLLLTKPAADPQVVAQAVSIRIAQASEIDMMRGWLTTWGIDLAAMPQSHAPGCGMVSSAELAALNDAEGNAADRLYLELMITHHEGAIAMARTEADSGQSSYAMDFAQGIMSSQQREIDVMRTMLTPDITVNTSPSC</sequence>
<dbReference type="PANTHER" id="PTHR36933:SF1">
    <property type="entry name" value="SLL0788 PROTEIN"/>
    <property type="match status" value="1"/>
</dbReference>
<dbReference type="Proteomes" id="UP001651690">
    <property type="component" value="Unassembled WGS sequence"/>
</dbReference>
<evidence type="ECO:0000313" key="3">
    <source>
        <dbReference type="Proteomes" id="UP001651690"/>
    </source>
</evidence>
<dbReference type="RefSeq" id="WP_255064603.1">
    <property type="nucleotide sequence ID" value="NZ_JANDBD010000017.1"/>
</dbReference>
<reference evidence="2 3" key="1">
    <citation type="submission" date="2022-06" db="EMBL/GenBank/DDBJ databases">
        <title>Mycolicibacterium sp. CAU 1645 isolated from seawater.</title>
        <authorList>
            <person name="Kim W."/>
        </authorList>
    </citation>
    <scope>NUCLEOTIDE SEQUENCE [LARGE SCALE GENOMIC DNA]</scope>
    <source>
        <strain evidence="2 3">CAU 1645</strain>
    </source>
</reference>
<protein>
    <submittedName>
        <fullName evidence="2">DUF305 domain-containing protein</fullName>
    </submittedName>
</protein>
<keyword evidence="3" id="KW-1185">Reference proteome</keyword>
<dbReference type="InterPro" id="IPR005183">
    <property type="entry name" value="DUF305_CopM-like"/>
</dbReference>
<evidence type="ECO:0000313" key="2">
    <source>
        <dbReference type="EMBL" id="MCP9276537.1"/>
    </source>
</evidence>
<dbReference type="InterPro" id="IPR012347">
    <property type="entry name" value="Ferritin-like"/>
</dbReference>
<proteinExistence type="predicted"/>
<comment type="caution">
    <text evidence="2">The sequence shown here is derived from an EMBL/GenBank/DDBJ whole genome shotgun (WGS) entry which is preliminary data.</text>
</comment>
<evidence type="ECO:0000259" key="1">
    <source>
        <dbReference type="Pfam" id="PF03713"/>
    </source>
</evidence>
<name>A0ABT1MFJ6_9MYCO</name>
<dbReference type="EMBL" id="JANDBD010000017">
    <property type="protein sequence ID" value="MCP9276537.1"/>
    <property type="molecule type" value="Genomic_DNA"/>
</dbReference>
<dbReference type="PANTHER" id="PTHR36933">
    <property type="entry name" value="SLL0788 PROTEIN"/>
    <property type="match status" value="1"/>
</dbReference>
<feature type="domain" description="DUF305" evidence="1">
    <location>
        <begin position="33"/>
        <end position="176"/>
    </location>
</feature>
<gene>
    <name evidence="2" type="ORF">NM203_30560</name>
</gene>